<dbReference type="EMBL" id="JAUIZM010000008">
    <property type="protein sequence ID" value="KAK1368264.1"/>
    <property type="molecule type" value="Genomic_DNA"/>
</dbReference>
<reference evidence="1" key="1">
    <citation type="submission" date="2023-02" db="EMBL/GenBank/DDBJ databases">
        <title>Genome of toxic invasive species Heracleum sosnowskyi carries increased number of genes despite the absence of recent whole-genome duplications.</title>
        <authorList>
            <person name="Schelkunov M."/>
            <person name="Shtratnikova V."/>
            <person name="Makarenko M."/>
            <person name="Klepikova A."/>
            <person name="Omelchenko D."/>
            <person name="Novikova G."/>
            <person name="Obukhova E."/>
            <person name="Bogdanov V."/>
            <person name="Penin A."/>
            <person name="Logacheva M."/>
        </authorList>
    </citation>
    <scope>NUCLEOTIDE SEQUENCE</scope>
    <source>
        <strain evidence="1">Hsosn_3</strain>
        <tissue evidence="1">Leaf</tissue>
    </source>
</reference>
<dbReference type="Proteomes" id="UP001237642">
    <property type="component" value="Unassembled WGS sequence"/>
</dbReference>
<keyword evidence="2" id="KW-1185">Reference proteome</keyword>
<comment type="caution">
    <text evidence="1">The sequence shown here is derived from an EMBL/GenBank/DDBJ whole genome shotgun (WGS) entry which is preliminary data.</text>
</comment>
<protein>
    <submittedName>
        <fullName evidence="1">Uncharacterized protein</fullName>
    </submittedName>
</protein>
<evidence type="ECO:0000313" key="1">
    <source>
        <dbReference type="EMBL" id="KAK1368264.1"/>
    </source>
</evidence>
<sequence length="117" mass="13562">MLADWTANLRRGFDEGEVVFLNDIETSLSLLVFDESNKWLVGNLDGELDEDNDAVFSDDDGLGWAVVAKAYGKNSRKRHRFVDEDEEEEEEQEFEFEWTTLALEVESDEDFQDEDDD</sequence>
<proteinExistence type="predicted"/>
<evidence type="ECO:0000313" key="2">
    <source>
        <dbReference type="Proteomes" id="UP001237642"/>
    </source>
</evidence>
<gene>
    <name evidence="1" type="ORF">POM88_034356</name>
</gene>
<reference evidence="1" key="2">
    <citation type="submission" date="2023-05" db="EMBL/GenBank/DDBJ databases">
        <authorList>
            <person name="Schelkunov M.I."/>
        </authorList>
    </citation>
    <scope>NUCLEOTIDE SEQUENCE</scope>
    <source>
        <strain evidence="1">Hsosn_3</strain>
        <tissue evidence="1">Leaf</tissue>
    </source>
</reference>
<accession>A0AAD8HL23</accession>
<name>A0AAD8HL23_9APIA</name>
<organism evidence="1 2">
    <name type="scientific">Heracleum sosnowskyi</name>
    <dbReference type="NCBI Taxonomy" id="360622"/>
    <lineage>
        <taxon>Eukaryota</taxon>
        <taxon>Viridiplantae</taxon>
        <taxon>Streptophyta</taxon>
        <taxon>Embryophyta</taxon>
        <taxon>Tracheophyta</taxon>
        <taxon>Spermatophyta</taxon>
        <taxon>Magnoliopsida</taxon>
        <taxon>eudicotyledons</taxon>
        <taxon>Gunneridae</taxon>
        <taxon>Pentapetalae</taxon>
        <taxon>asterids</taxon>
        <taxon>campanulids</taxon>
        <taxon>Apiales</taxon>
        <taxon>Apiaceae</taxon>
        <taxon>Apioideae</taxon>
        <taxon>apioid superclade</taxon>
        <taxon>Tordylieae</taxon>
        <taxon>Tordyliinae</taxon>
        <taxon>Heracleum</taxon>
    </lineage>
</organism>
<dbReference type="AlphaFoldDB" id="A0AAD8HL23"/>